<dbReference type="SUPFAM" id="SSF81383">
    <property type="entry name" value="F-box domain"/>
    <property type="match status" value="1"/>
</dbReference>
<evidence type="ECO:0000313" key="3">
    <source>
        <dbReference type="EMBL" id="RWR73934.1"/>
    </source>
</evidence>
<dbReference type="InterPro" id="IPR001810">
    <property type="entry name" value="F-box_dom"/>
</dbReference>
<dbReference type="Gene3D" id="3.40.1000.30">
    <property type="match status" value="1"/>
</dbReference>
<dbReference type="Proteomes" id="UP000283530">
    <property type="component" value="Unassembled WGS sequence"/>
</dbReference>
<keyword evidence="4" id="KW-1185">Reference proteome</keyword>
<proteinExistence type="predicted"/>
<comment type="caution">
    <text evidence="3">The sequence shown here is derived from an EMBL/GenBank/DDBJ whole genome shotgun (WGS) entry which is preliminary data.</text>
</comment>
<dbReference type="OrthoDB" id="101791at2759"/>
<dbReference type="EMBL" id="QPKB01000001">
    <property type="protein sequence ID" value="RWR73934.1"/>
    <property type="molecule type" value="Genomic_DNA"/>
</dbReference>
<reference evidence="3 4" key="1">
    <citation type="journal article" date="2019" name="Nat. Plants">
        <title>Stout camphor tree genome fills gaps in understanding of flowering plant genome evolution.</title>
        <authorList>
            <person name="Chaw S.M."/>
            <person name="Liu Y.C."/>
            <person name="Wu Y.W."/>
            <person name="Wang H.Y."/>
            <person name="Lin C.I."/>
            <person name="Wu C.S."/>
            <person name="Ke H.M."/>
            <person name="Chang L.Y."/>
            <person name="Hsu C.Y."/>
            <person name="Yang H.T."/>
            <person name="Sudianto E."/>
            <person name="Hsu M.H."/>
            <person name="Wu K.P."/>
            <person name="Wang L.N."/>
            <person name="Leebens-Mack J.H."/>
            <person name="Tsai I.J."/>
        </authorList>
    </citation>
    <scope>NUCLEOTIDE SEQUENCE [LARGE SCALE GENOMIC DNA]</scope>
    <source>
        <strain evidence="4">cv. Chaw 1501</strain>
        <tissue evidence="3">Young leaves</tissue>
    </source>
</reference>
<name>A0A443N5Z4_9MAGN</name>
<dbReference type="PANTHER" id="PTHR47602">
    <property type="entry name" value="F-BOX PROTEIN SKIP22"/>
    <property type="match status" value="1"/>
</dbReference>
<protein>
    <submittedName>
        <fullName evidence="3">F-box protein SKIP22-like protein</fullName>
    </submittedName>
</protein>
<dbReference type="Pfam" id="PF12937">
    <property type="entry name" value="F-box-like"/>
    <property type="match status" value="1"/>
</dbReference>
<dbReference type="PANTHER" id="PTHR47602:SF2">
    <property type="entry name" value="F-BOX PROTEIN SKIP22"/>
    <property type="match status" value="1"/>
</dbReference>
<feature type="compositionally biased region" description="Polar residues" evidence="1">
    <location>
        <begin position="31"/>
        <end position="44"/>
    </location>
</feature>
<organism evidence="3 4">
    <name type="scientific">Cinnamomum micranthum f. kanehirae</name>
    <dbReference type="NCBI Taxonomy" id="337451"/>
    <lineage>
        <taxon>Eukaryota</taxon>
        <taxon>Viridiplantae</taxon>
        <taxon>Streptophyta</taxon>
        <taxon>Embryophyta</taxon>
        <taxon>Tracheophyta</taxon>
        <taxon>Spermatophyta</taxon>
        <taxon>Magnoliopsida</taxon>
        <taxon>Magnoliidae</taxon>
        <taxon>Laurales</taxon>
        <taxon>Lauraceae</taxon>
        <taxon>Cinnamomum</taxon>
    </lineage>
</organism>
<dbReference type="InterPro" id="IPR036047">
    <property type="entry name" value="F-box-like_dom_sf"/>
</dbReference>
<evidence type="ECO:0000259" key="2">
    <source>
        <dbReference type="PROSITE" id="PS50181"/>
    </source>
</evidence>
<gene>
    <name evidence="3" type="ORF">CKAN_00224300</name>
</gene>
<feature type="domain" description="F-box" evidence="2">
    <location>
        <begin position="229"/>
        <end position="275"/>
    </location>
</feature>
<dbReference type="SMART" id="SM00256">
    <property type="entry name" value="FBOX"/>
    <property type="match status" value="1"/>
</dbReference>
<feature type="region of interest" description="Disordered" evidence="1">
    <location>
        <begin position="1"/>
        <end position="53"/>
    </location>
</feature>
<dbReference type="CDD" id="cd22165">
    <property type="entry name" value="F-box_AtSKIP22-like"/>
    <property type="match status" value="1"/>
</dbReference>
<evidence type="ECO:0000313" key="4">
    <source>
        <dbReference type="Proteomes" id="UP000283530"/>
    </source>
</evidence>
<accession>A0A443N5Z4</accession>
<evidence type="ECO:0000256" key="1">
    <source>
        <dbReference type="SAM" id="MobiDB-lite"/>
    </source>
</evidence>
<dbReference type="AlphaFoldDB" id="A0A443N5Z4"/>
<dbReference type="PROSITE" id="PS50181">
    <property type="entry name" value="FBOX"/>
    <property type="match status" value="1"/>
</dbReference>
<dbReference type="Gene3D" id="1.20.1280.50">
    <property type="match status" value="1"/>
</dbReference>
<sequence length="351" mass="39369">MQGGNPNPRKPQHKETPSSSNSICDMDIEAPSQSSNENPTQIPNPIQEDLNPKSSEIPCFLRKVFDAEIENVAGNGDHRLIIIAVHAVFLESGFISVDPATNSAVSGGCLPKKWASSGPVFSIRYTLPSLAISACNSILDTVTLKFQTLDRFVSIYGCLDSKGSELRRVSVDTVEFAPFIDYVYRGYEEEGDLETTRKRVFFEFWKIVKDGLSTPLLIALCIKKGLPLPSCFMVLPTDVKLMILELVSAADVAKIGCVCSELKYLSSNDELWKKKFEEEFGMWDGKWGAQVGGWKERFLLYWESRKTAPKQMEEQVRSMAPFRLWGGWPRFRRIGPIGGNWYTDVVNGDDM</sequence>